<protein>
    <recommendedName>
        <fullName evidence="9">Anthranilate phosphoribosyltransferase</fullName>
        <ecNumber evidence="9">2.4.2.18</ecNumber>
    </recommendedName>
</protein>
<comment type="subunit">
    <text evidence="9">Homodimer.</text>
</comment>
<feature type="binding site" evidence="9">
    <location>
        <position position="166"/>
    </location>
    <ligand>
        <name>anthranilate</name>
        <dbReference type="ChEBI" id="CHEBI:16567"/>
        <label>2</label>
    </ligand>
</feature>
<reference evidence="12 13" key="1">
    <citation type="journal article" date="2011" name="EMBO J.">
        <title>Structural diversity of bacterial flagellar motors.</title>
        <authorList>
            <person name="Chen S."/>
            <person name="Beeby M."/>
            <person name="Murphy G.E."/>
            <person name="Leadbetter J.R."/>
            <person name="Hendrixson D.R."/>
            <person name="Briegel A."/>
            <person name="Li Z."/>
            <person name="Shi J."/>
            <person name="Tocheva E.I."/>
            <person name="Muller A."/>
            <person name="Dobro M.J."/>
            <person name="Jensen G.J."/>
        </authorList>
    </citation>
    <scope>NUCLEOTIDE SEQUENCE [LARGE SCALE GENOMIC DNA]</scope>
    <source>
        <strain evidence="12 13">DSM 6540</strain>
    </source>
</reference>
<feature type="binding site" evidence="9">
    <location>
        <position position="80"/>
    </location>
    <ligand>
        <name>5-phospho-alpha-D-ribose 1-diphosphate</name>
        <dbReference type="ChEBI" id="CHEBI:58017"/>
    </ligand>
</feature>
<keyword evidence="4 9" id="KW-0808">Transferase</keyword>
<evidence type="ECO:0000256" key="3">
    <source>
        <dbReference type="ARBA" id="ARBA00022676"/>
    </source>
</evidence>
<evidence type="ECO:0000256" key="8">
    <source>
        <dbReference type="ARBA" id="ARBA00061188"/>
    </source>
</evidence>
<evidence type="ECO:0000313" key="12">
    <source>
        <dbReference type="EMBL" id="EGO65820.1"/>
    </source>
</evidence>
<name>F7NDQ1_9FIRM</name>
<evidence type="ECO:0000256" key="6">
    <source>
        <dbReference type="ARBA" id="ARBA00023141"/>
    </source>
</evidence>
<feature type="binding site" evidence="9">
    <location>
        <position position="120"/>
    </location>
    <ligand>
        <name>5-phospho-alpha-D-ribose 1-diphosphate</name>
        <dbReference type="ChEBI" id="CHEBI:58017"/>
    </ligand>
</feature>
<dbReference type="EC" id="2.4.2.18" evidence="9"/>
<keyword evidence="2 9" id="KW-0028">Amino-acid biosynthesis</keyword>
<feature type="binding site" evidence="9">
    <location>
        <position position="226"/>
    </location>
    <ligand>
        <name>Mg(2+)</name>
        <dbReference type="ChEBI" id="CHEBI:18420"/>
        <label>2</label>
    </ligand>
</feature>
<evidence type="ECO:0000256" key="2">
    <source>
        <dbReference type="ARBA" id="ARBA00022605"/>
    </source>
</evidence>
<dbReference type="Proteomes" id="UP000003240">
    <property type="component" value="Unassembled WGS sequence"/>
</dbReference>
<dbReference type="Gene3D" id="3.40.1030.10">
    <property type="entry name" value="Nucleoside phosphorylase/phosphoribosyltransferase catalytic domain"/>
    <property type="match status" value="1"/>
</dbReference>
<dbReference type="eggNOG" id="COG0547">
    <property type="taxonomic scope" value="Bacteria"/>
</dbReference>
<comment type="similarity">
    <text evidence="9">Belongs to the anthranilate phosphoribosyltransferase family.</text>
</comment>
<keyword evidence="5 9" id="KW-0822">Tryptophan biosynthesis</keyword>
<dbReference type="FunFam" id="3.40.1030.10:FF:000002">
    <property type="entry name" value="Anthranilate phosphoribosyltransferase"/>
    <property type="match status" value="1"/>
</dbReference>
<feature type="binding site" evidence="9">
    <location>
        <position position="225"/>
    </location>
    <ligand>
        <name>Mg(2+)</name>
        <dbReference type="ChEBI" id="CHEBI:18420"/>
        <label>2</label>
    </ligand>
</feature>
<dbReference type="SUPFAM" id="SSF52418">
    <property type="entry name" value="Nucleoside phosphorylase/phosphoribosyltransferase catalytic domain"/>
    <property type="match status" value="1"/>
</dbReference>
<gene>
    <name evidence="9" type="primary">trpD</name>
    <name evidence="12" type="ORF">ALO_00790</name>
</gene>
<keyword evidence="9" id="KW-0479">Metal-binding</keyword>
<evidence type="ECO:0000256" key="1">
    <source>
        <dbReference type="ARBA" id="ARBA00004907"/>
    </source>
</evidence>
<feature type="binding site" evidence="9">
    <location>
        <begin position="108"/>
        <end position="116"/>
    </location>
    <ligand>
        <name>5-phospho-alpha-D-ribose 1-diphosphate</name>
        <dbReference type="ChEBI" id="CHEBI:58017"/>
    </ligand>
</feature>
<dbReference type="EMBL" id="AFGF01000010">
    <property type="protein sequence ID" value="EGO65820.1"/>
    <property type="molecule type" value="Genomic_DNA"/>
</dbReference>
<dbReference type="InterPro" id="IPR036320">
    <property type="entry name" value="Glycosyl_Trfase_fam3_N_dom_sf"/>
</dbReference>
<dbReference type="GO" id="GO:0000162">
    <property type="term" value="P:L-tryptophan biosynthetic process"/>
    <property type="evidence" value="ECO:0007669"/>
    <property type="project" value="UniProtKB-UniRule"/>
</dbReference>
<dbReference type="PANTHER" id="PTHR43285:SF2">
    <property type="entry name" value="ANTHRANILATE PHOSPHORIBOSYLTRANSFERASE"/>
    <property type="match status" value="1"/>
</dbReference>
<dbReference type="STRING" id="1009370.ALO_00790"/>
<feature type="binding site" evidence="9">
    <location>
        <position position="88"/>
    </location>
    <ligand>
        <name>5-phospho-alpha-D-ribose 1-diphosphate</name>
        <dbReference type="ChEBI" id="CHEBI:58017"/>
    </ligand>
</feature>
<evidence type="ECO:0000256" key="7">
    <source>
        <dbReference type="ARBA" id="ARBA00052328"/>
    </source>
</evidence>
<dbReference type="InterPro" id="IPR000312">
    <property type="entry name" value="Glycosyl_Trfase_fam3"/>
</dbReference>
<evidence type="ECO:0000256" key="4">
    <source>
        <dbReference type="ARBA" id="ARBA00022679"/>
    </source>
</evidence>
<evidence type="ECO:0000259" key="10">
    <source>
        <dbReference type="Pfam" id="PF00591"/>
    </source>
</evidence>
<evidence type="ECO:0000256" key="9">
    <source>
        <dbReference type="HAMAP-Rule" id="MF_00211"/>
    </source>
</evidence>
<dbReference type="RefSeq" id="WP_004091759.1">
    <property type="nucleotide sequence ID" value="NZ_AFGF01000010.1"/>
</dbReference>
<feature type="domain" description="Glycosyl transferase family 3" evidence="10">
    <location>
        <begin position="73"/>
        <end position="324"/>
    </location>
</feature>
<dbReference type="PANTHER" id="PTHR43285">
    <property type="entry name" value="ANTHRANILATE PHOSPHORIBOSYLTRANSFERASE"/>
    <property type="match status" value="1"/>
</dbReference>
<dbReference type="SUPFAM" id="SSF47648">
    <property type="entry name" value="Nucleoside phosphorylase/phosphoribosyltransferase N-terminal domain"/>
    <property type="match status" value="1"/>
</dbReference>
<dbReference type="InterPro" id="IPR035902">
    <property type="entry name" value="Nuc_phospho_transferase"/>
</dbReference>
<feature type="binding site" evidence="9">
    <location>
        <position position="80"/>
    </location>
    <ligand>
        <name>anthranilate</name>
        <dbReference type="ChEBI" id="CHEBI:16567"/>
        <label>1</label>
    </ligand>
</feature>
<comment type="cofactor">
    <cofactor evidence="9">
        <name>Mg(2+)</name>
        <dbReference type="ChEBI" id="CHEBI:18420"/>
    </cofactor>
    <text evidence="9">Binds 2 magnesium ions per monomer.</text>
</comment>
<dbReference type="GO" id="GO:0004048">
    <property type="term" value="F:anthranilate phosphoribosyltransferase activity"/>
    <property type="evidence" value="ECO:0007669"/>
    <property type="project" value="UniProtKB-UniRule"/>
</dbReference>
<evidence type="ECO:0000313" key="13">
    <source>
        <dbReference type="Proteomes" id="UP000003240"/>
    </source>
</evidence>
<keyword evidence="6 9" id="KW-0057">Aromatic amino acid biosynthesis</keyword>
<keyword evidence="13" id="KW-1185">Reference proteome</keyword>
<comment type="caution">
    <text evidence="9">Lacks conserved residue(s) required for the propagation of feature annotation.</text>
</comment>
<dbReference type="AlphaFoldDB" id="F7NDQ1"/>
<accession>F7NDQ1</accession>
<dbReference type="Gene3D" id="1.20.970.10">
    <property type="entry name" value="Transferase, Pyrimidine Nucleoside Phosphorylase, Chain C"/>
    <property type="match status" value="1"/>
</dbReference>
<comment type="similarity">
    <text evidence="8">In the C-terminal section; belongs to the anthranilate phosphoribosyltransferase family.</text>
</comment>
<dbReference type="Pfam" id="PF00591">
    <property type="entry name" value="Glycos_transf_3"/>
    <property type="match status" value="1"/>
</dbReference>
<proteinExistence type="inferred from homology"/>
<keyword evidence="9" id="KW-0460">Magnesium</keyword>
<dbReference type="GO" id="GO:0005829">
    <property type="term" value="C:cytosol"/>
    <property type="evidence" value="ECO:0007669"/>
    <property type="project" value="TreeGrafter"/>
</dbReference>
<feature type="domain" description="Glycosyl transferase family 3 N-terminal" evidence="11">
    <location>
        <begin position="3"/>
        <end position="64"/>
    </location>
</feature>
<feature type="binding site" evidence="9">
    <location>
        <position position="111"/>
    </location>
    <ligand>
        <name>anthranilate</name>
        <dbReference type="ChEBI" id="CHEBI:16567"/>
        <label>1</label>
    </ligand>
</feature>
<dbReference type="UniPathway" id="UPA00035">
    <property type="reaction ID" value="UER00041"/>
</dbReference>
<feature type="binding site" evidence="9">
    <location>
        <begin position="83"/>
        <end position="84"/>
    </location>
    <ligand>
        <name>5-phospho-alpha-D-ribose 1-diphosphate</name>
        <dbReference type="ChEBI" id="CHEBI:58017"/>
    </ligand>
</feature>
<dbReference type="InterPro" id="IPR017459">
    <property type="entry name" value="Glycosyl_Trfase_fam3_N_dom"/>
</dbReference>
<feature type="binding site" evidence="9">
    <location>
        <begin position="90"/>
        <end position="93"/>
    </location>
    <ligand>
        <name>5-phospho-alpha-D-ribose 1-diphosphate</name>
        <dbReference type="ChEBI" id="CHEBI:58017"/>
    </ligand>
</feature>
<organism evidence="12 13">
    <name type="scientific">Acetonema longum DSM 6540</name>
    <dbReference type="NCBI Taxonomy" id="1009370"/>
    <lineage>
        <taxon>Bacteria</taxon>
        <taxon>Bacillati</taxon>
        <taxon>Bacillota</taxon>
        <taxon>Negativicutes</taxon>
        <taxon>Acetonemataceae</taxon>
        <taxon>Acetonema</taxon>
    </lineage>
</organism>
<comment type="function">
    <text evidence="9">Catalyzes the transfer of the phosphoribosyl group of 5-phosphorylribose-1-pyrophosphate (PRPP) to anthranilate to yield N-(5'-phosphoribosyl)-anthranilate (PRA).</text>
</comment>
<dbReference type="InterPro" id="IPR005940">
    <property type="entry name" value="Anthranilate_Pribosyl_Tfrase"/>
</dbReference>
<feature type="binding site" evidence="9">
    <location>
        <position position="226"/>
    </location>
    <ligand>
        <name>Mg(2+)</name>
        <dbReference type="ChEBI" id="CHEBI:18420"/>
        <label>1</label>
    </ligand>
</feature>
<sequence length="345" mass="36712">MLKEYLNLLISGQDLSREQARNSMKIIMSGQASGSQIGSLLTALRLKGENSEEIVGFAEIMRHFSRRTDCGRRDVVDTCGTGGDRKGTFNVSTAAAFVAAGAGATVAKHGNHGVSSTSGSADVLKSLGVNIDLTPEETTQAVSKLGVGFAYAPVFHPAMKYAGPTRRELGFRTVFNLLGPLTNPLGAKRQLMGVYDGSLTGKIAEVLLQLGVDHAMVVYGLDGLDEITTTAPSQISEVKDGQVTTYRIEPKDYGFTLCDPADYQVSTPAESAASIIQLLQGRHGPKRDLVLINAAAALMVAGRSQDIREGIALSQRSIDSGAALGKLEELRQYTCFRRGGTDDAR</sequence>
<keyword evidence="3 9" id="KW-0328">Glycosyltransferase</keyword>
<dbReference type="HAMAP" id="MF_00211">
    <property type="entry name" value="TrpD"/>
    <property type="match status" value="1"/>
</dbReference>
<comment type="caution">
    <text evidence="12">The sequence shown here is derived from an EMBL/GenBank/DDBJ whole genome shotgun (WGS) entry which is preliminary data.</text>
</comment>
<evidence type="ECO:0000256" key="5">
    <source>
        <dbReference type="ARBA" id="ARBA00022822"/>
    </source>
</evidence>
<feature type="binding site" evidence="9">
    <location>
        <position position="92"/>
    </location>
    <ligand>
        <name>Mg(2+)</name>
        <dbReference type="ChEBI" id="CHEBI:18420"/>
        <label>1</label>
    </ligand>
</feature>
<dbReference type="OrthoDB" id="9806430at2"/>
<comment type="pathway">
    <text evidence="1 9">Amino-acid biosynthesis; L-tryptophan biosynthesis; L-tryptophan from chorismate: step 2/5.</text>
</comment>
<comment type="catalytic activity">
    <reaction evidence="7 9">
        <text>N-(5-phospho-beta-D-ribosyl)anthranilate + diphosphate = 5-phospho-alpha-D-ribose 1-diphosphate + anthranilate</text>
        <dbReference type="Rhea" id="RHEA:11768"/>
        <dbReference type="ChEBI" id="CHEBI:16567"/>
        <dbReference type="ChEBI" id="CHEBI:18277"/>
        <dbReference type="ChEBI" id="CHEBI:33019"/>
        <dbReference type="ChEBI" id="CHEBI:58017"/>
        <dbReference type="EC" id="2.4.2.18"/>
    </reaction>
</comment>
<evidence type="ECO:0000259" key="11">
    <source>
        <dbReference type="Pfam" id="PF02885"/>
    </source>
</evidence>
<dbReference type="GO" id="GO:0000287">
    <property type="term" value="F:magnesium ion binding"/>
    <property type="evidence" value="ECO:0007669"/>
    <property type="project" value="UniProtKB-UniRule"/>
</dbReference>
<dbReference type="NCBIfam" id="TIGR01245">
    <property type="entry name" value="trpD"/>
    <property type="match status" value="1"/>
</dbReference>
<dbReference type="Pfam" id="PF02885">
    <property type="entry name" value="Glycos_trans_3N"/>
    <property type="match status" value="1"/>
</dbReference>